<keyword evidence="1" id="KW-0732">Signal</keyword>
<name>A0A1V6M055_9BACT</name>
<dbReference type="AlphaFoldDB" id="A0A1V6M055"/>
<protein>
    <submittedName>
        <fullName evidence="2">Uncharacterized protein</fullName>
    </submittedName>
</protein>
<feature type="chain" id="PRO_5010727838" evidence="1">
    <location>
        <begin position="26"/>
        <end position="142"/>
    </location>
</feature>
<comment type="caution">
    <text evidence="2">The sequence shown here is derived from an EMBL/GenBank/DDBJ whole genome shotgun (WGS) entry which is preliminary data.</text>
</comment>
<keyword evidence="3" id="KW-1185">Reference proteome</keyword>
<dbReference type="Proteomes" id="UP000242219">
    <property type="component" value="Unassembled WGS sequence"/>
</dbReference>
<reference evidence="2 3" key="1">
    <citation type="journal article" date="2016" name="Genome Announc.">
        <title>Draft Genome Sequence of the Anaerobic Ammonium-Oxidizing Bacterium 'Candidatus Brocadia sp. 40'.</title>
        <authorList>
            <person name="Ali M."/>
            <person name="Haroon M.F."/>
            <person name="Narita Y."/>
            <person name="Zhang L."/>
            <person name="Rangel Shaw D."/>
            <person name="Okabe S."/>
            <person name="Saikaly P.E."/>
        </authorList>
    </citation>
    <scope>NUCLEOTIDE SEQUENCE [LARGE SCALE GENOMIC DNA]</scope>
    <source>
        <strain evidence="2 3">40</strain>
    </source>
</reference>
<dbReference type="EMBL" id="MJUW02000074">
    <property type="protein sequence ID" value="OQD45773.1"/>
    <property type="molecule type" value="Genomic_DNA"/>
</dbReference>
<feature type="signal peptide" evidence="1">
    <location>
        <begin position="1"/>
        <end position="25"/>
    </location>
</feature>
<organism evidence="2 3">
    <name type="scientific">Candidatus Brocadia sapporoensis</name>
    <dbReference type="NCBI Taxonomy" id="392547"/>
    <lineage>
        <taxon>Bacteria</taxon>
        <taxon>Pseudomonadati</taxon>
        <taxon>Planctomycetota</taxon>
        <taxon>Candidatus Brocadiia</taxon>
        <taxon>Candidatus Brocadiales</taxon>
        <taxon>Candidatus Brocadiaceae</taxon>
        <taxon>Candidatus Brocadia</taxon>
    </lineage>
</organism>
<accession>A0A1V6M055</accession>
<evidence type="ECO:0000313" key="2">
    <source>
        <dbReference type="EMBL" id="OQD45773.1"/>
    </source>
</evidence>
<gene>
    <name evidence="2" type="ORF">BIY37_06500</name>
</gene>
<evidence type="ECO:0000313" key="3">
    <source>
        <dbReference type="Proteomes" id="UP000242219"/>
    </source>
</evidence>
<evidence type="ECO:0000256" key="1">
    <source>
        <dbReference type="SAM" id="SignalP"/>
    </source>
</evidence>
<sequence>MMKNMFTYTQILLVVCMTLCNGGIAVCFPGKSEEFPCKGHQCGCRSESDCRAHCCCKLNKDLVKFQDNVHGRKNGLHVVISGVNCKYGDSPLKGIIFTVKYILEVKVQSEKEFFLCFFSHDTSIRIPEMSVSPPEKPPRDFT</sequence>
<proteinExistence type="predicted"/>